<evidence type="ECO:0000259" key="1">
    <source>
        <dbReference type="Pfam" id="PF08291"/>
    </source>
</evidence>
<dbReference type="EMBL" id="GU943112">
    <property type="protein sequence ID" value="ADD95979.1"/>
    <property type="molecule type" value="Genomic_DNA"/>
</dbReference>
<dbReference type="InterPro" id="IPR009045">
    <property type="entry name" value="Zn_M74/Hedgehog-like"/>
</dbReference>
<accession>D6PJS8</accession>
<proteinExistence type="predicted"/>
<sequence>MTQSQTALKNNIYNEPNAEQIENLRQLCQTILQPIREDFQLPIKITSGFRSPELCEILGSKSTSQHCANECAAADFEIPGVDNKKVFRHIIENLPFDQIILEYYDESDINSGWIHVSWSPNPREQALTKDKEGYKTW</sequence>
<organism evidence="2">
    <name type="scientific">uncultured organism MedDCM-OCT-S04-C100</name>
    <dbReference type="NCBI Taxonomy" id="743605"/>
    <lineage>
        <taxon>unclassified sequences</taxon>
        <taxon>environmental samples</taxon>
    </lineage>
</organism>
<dbReference type="Gene3D" id="3.30.1380.10">
    <property type="match status" value="1"/>
</dbReference>
<feature type="domain" description="Peptidase M15A C-terminal" evidence="1">
    <location>
        <begin position="6"/>
        <end position="104"/>
    </location>
</feature>
<evidence type="ECO:0000313" key="2">
    <source>
        <dbReference type="EMBL" id="ADD95979.1"/>
    </source>
</evidence>
<dbReference type="InterPro" id="IPR013230">
    <property type="entry name" value="Peptidase_M15A_C"/>
</dbReference>
<reference evidence="2" key="1">
    <citation type="journal article" date="2010" name="ISME J.">
        <title>Metagenome of the Mediterranean deep chlorophyll maximum studied by direct and fosmid library 454 pyrosequencing.</title>
        <authorList>
            <person name="Ghai R."/>
            <person name="Martin-Cuadrado A.B."/>
            <person name="Molto A.G."/>
            <person name="Heredia I.G."/>
            <person name="Cabrera R."/>
            <person name="Martin J."/>
            <person name="Verdu M."/>
            <person name="Deschamps P."/>
            <person name="Moreira D."/>
            <person name="Lopez-Garcia P."/>
            <person name="Mira A."/>
            <person name="Rodriguez-Valera F."/>
        </authorList>
    </citation>
    <scope>NUCLEOTIDE SEQUENCE</scope>
</reference>
<protein>
    <recommendedName>
        <fullName evidence="1">Peptidase M15A C-terminal domain-containing protein</fullName>
    </recommendedName>
</protein>
<dbReference type="SUPFAM" id="SSF55166">
    <property type="entry name" value="Hedgehog/DD-peptidase"/>
    <property type="match status" value="1"/>
</dbReference>
<name>D6PJS8_9ZZZZ</name>
<dbReference type="AlphaFoldDB" id="D6PJS8"/>
<dbReference type="Pfam" id="PF08291">
    <property type="entry name" value="Peptidase_M15_3"/>
    <property type="match status" value="1"/>
</dbReference>